<reference evidence="1" key="2">
    <citation type="journal article" date="2020" name="Nat. Commun.">
        <title>Large-scale genome sequencing of mycorrhizal fungi provides insights into the early evolution of symbiotic traits.</title>
        <authorList>
            <person name="Miyauchi S."/>
            <person name="Kiss E."/>
            <person name="Kuo A."/>
            <person name="Drula E."/>
            <person name="Kohler A."/>
            <person name="Sanchez-Garcia M."/>
            <person name="Morin E."/>
            <person name="Andreopoulos B."/>
            <person name="Barry K.W."/>
            <person name="Bonito G."/>
            <person name="Buee M."/>
            <person name="Carver A."/>
            <person name="Chen C."/>
            <person name="Cichocki N."/>
            <person name="Clum A."/>
            <person name="Culley D."/>
            <person name="Crous P.W."/>
            <person name="Fauchery L."/>
            <person name="Girlanda M."/>
            <person name="Hayes R.D."/>
            <person name="Keri Z."/>
            <person name="LaButti K."/>
            <person name="Lipzen A."/>
            <person name="Lombard V."/>
            <person name="Magnuson J."/>
            <person name="Maillard F."/>
            <person name="Murat C."/>
            <person name="Nolan M."/>
            <person name="Ohm R.A."/>
            <person name="Pangilinan J."/>
            <person name="Pereira M.F."/>
            <person name="Perotto S."/>
            <person name="Peter M."/>
            <person name="Pfister S."/>
            <person name="Riley R."/>
            <person name="Sitrit Y."/>
            <person name="Stielow J.B."/>
            <person name="Szollosi G."/>
            <person name="Zifcakova L."/>
            <person name="Stursova M."/>
            <person name="Spatafora J.W."/>
            <person name="Tedersoo L."/>
            <person name="Vaario L.M."/>
            <person name="Yamada A."/>
            <person name="Yan M."/>
            <person name="Wang P."/>
            <person name="Xu J."/>
            <person name="Bruns T."/>
            <person name="Baldrian P."/>
            <person name="Vilgalys R."/>
            <person name="Dunand C."/>
            <person name="Henrissat B."/>
            <person name="Grigoriev I.V."/>
            <person name="Hibbett D."/>
            <person name="Nagy L.G."/>
            <person name="Martin F.M."/>
        </authorList>
    </citation>
    <scope>NUCLEOTIDE SEQUENCE</scope>
    <source>
        <strain evidence="1">P2</strain>
    </source>
</reference>
<accession>A0ACB6ZG40</accession>
<gene>
    <name evidence="1" type="ORF">BDM02DRAFT_3096289</name>
</gene>
<keyword evidence="2" id="KW-1185">Reference proteome</keyword>
<organism evidence="1 2">
    <name type="scientific">Thelephora ganbajun</name>
    <name type="common">Ganba fungus</name>
    <dbReference type="NCBI Taxonomy" id="370292"/>
    <lineage>
        <taxon>Eukaryota</taxon>
        <taxon>Fungi</taxon>
        <taxon>Dikarya</taxon>
        <taxon>Basidiomycota</taxon>
        <taxon>Agaricomycotina</taxon>
        <taxon>Agaricomycetes</taxon>
        <taxon>Thelephorales</taxon>
        <taxon>Thelephoraceae</taxon>
        <taxon>Thelephora</taxon>
    </lineage>
</organism>
<evidence type="ECO:0000313" key="2">
    <source>
        <dbReference type="Proteomes" id="UP000886501"/>
    </source>
</evidence>
<name>A0ACB6ZG40_THEGA</name>
<dbReference type="Proteomes" id="UP000886501">
    <property type="component" value="Unassembled WGS sequence"/>
</dbReference>
<proteinExistence type="predicted"/>
<sequence>MTSLRSCRSASYFLHISGGFQVISGIVINLINGGQPYFTYSAALTLFLATTDSTILSTSLPTIVSELKASQDQYTWVAVAYMLTQTAGQPLYGKFSDLIGRKVVLYTSMFIFCIGSLLSGASKSITWLILSRALSGVGGGGIVSSVWTITSEIVPVHKRAHWSQALSLTWASSAIAGPLLGGLFCNNSGSIVDWRWSFYMNLPICLVAFIVLLISTRTVNLDRNHDTSWRELAIKFDFVGLFVFMSGTSFIIVGFSFVTLKGWTAPTTLSLIIGGALLLALGAVYEVRTSREALFPPQLFKDISCVAILIVVFLHSFCFTTGTFYIAIYFQAVDGMSPFTAGIASLPYSLGSTLVSIPAAWFMGFWQIKRGNMSGQKWISFGGLIIGAVGFGLMITLDERSSSSIKLLFPLVTGIGLGLLLHAPYQVFMRALQSKDVAIGTSAFFLMRFTGATIGLSLAGTVFNIRLDNTLPSGYAGNSRTIDLATVRSITPPQLRDEVLNAISRSIQTIWTLCSPFLGLAVLVSPSLLIPTIR</sequence>
<evidence type="ECO:0000313" key="1">
    <source>
        <dbReference type="EMBL" id="KAF9648534.1"/>
    </source>
</evidence>
<protein>
    <submittedName>
        <fullName evidence="1">Amino acid permease ScVBA-like protein</fullName>
    </submittedName>
</protein>
<dbReference type="EMBL" id="MU118012">
    <property type="protein sequence ID" value="KAF9648534.1"/>
    <property type="molecule type" value="Genomic_DNA"/>
</dbReference>
<comment type="caution">
    <text evidence="1">The sequence shown here is derived from an EMBL/GenBank/DDBJ whole genome shotgun (WGS) entry which is preliminary data.</text>
</comment>
<reference evidence="1" key="1">
    <citation type="submission" date="2019-10" db="EMBL/GenBank/DDBJ databases">
        <authorList>
            <consortium name="DOE Joint Genome Institute"/>
            <person name="Kuo A."/>
            <person name="Miyauchi S."/>
            <person name="Kiss E."/>
            <person name="Drula E."/>
            <person name="Kohler A."/>
            <person name="Sanchez-Garcia M."/>
            <person name="Andreopoulos B."/>
            <person name="Barry K.W."/>
            <person name="Bonito G."/>
            <person name="Buee M."/>
            <person name="Carver A."/>
            <person name="Chen C."/>
            <person name="Cichocki N."/>
            <person name="Clum A."/>
            <person name="Culley D."/>
            <person name="Crous P.W."/>
            <person name="Fauchery L."/>
            <person name="Girlanda M."/>
            <person name="Hayes R."/>
            <person name="Keri Z."/>
            <person name="Labutti K."/>
            <person name="Lipzen A."/>
            <person name="Lombard V."/>
            <person name="Magnuson J."/>
            <person name="Maillard F."/>
            <person name="Morin E."/>
            <person name="Murat C."/>
            <person name="Nolan M."/>
            <person name="Ohm R."/>
            <person name="Pangilinan J."/>
            <person name="Pereira M."/>
            <person name="Perotto S."/>
            <person name="Peter M."/>
            <person name="Riley R."/>
            <person name="Sitrit Y."/>
            <person name="Stielow B."/>
            <person name="Szollosi G."/>
            <person name="Zifcakova L."/>
            <person name="Stursova M."/>
            <person name="Spatafora J.W."/>
            <person name="Tedersoo L."/>
            <person name="Vaario L.-M."/>
            <person name="Yamada A."/>
            <person name="Yan M."/>
            <person name="Wang P."/>
            <person name="Xu J."/>
            <person name="Bruns T."/>
            <person name="Baldrian P."/>
            <person name="Vilgalys R."/>
            <person name="Henrissat B."/>
            <person name="Grigoriev I.V."/>
            <person name="Hibbett D."/>
            <person name="Nagy L.G."/>
            <person name="Martin F.M."/>
        </authorList>
    </citation>
    <scope>NUCLEOTIDE SEQUENCE</scope>
    <source>
        <strain evidence="1">P2</strain>
    </source>
</reference>